<feature type="domain" description="Zinc-ribbon" evidence="1">
    <location>
        <begin position="4"/>
        <end position="95"/>
    </location>
</feature>
<evidence type="ECO:0000259" key="1">
    <source>
        <dbReference type="Pfam" id="PF10005"/>
    </source>
</evidence>
<gene>
    <name evidence="2" type="ORF">EP073_04655</name>
</gene>
<dbReference type="Pfam" id="PF15887">
    <property type="entry name" value="Peptidase_Mx"/>
    <property type="match status" value="1"/>
</dbReference>
<proteinExistence type="predicted"/>
<dbReference type="Pfam" id="PF10005">
    <property type="entry name" value="Zn_ribbon_DZR_6"/>
    <property type="match status" value="1"/>
</dbReference>
<protein>
    <recommendedName>
        <fullName evidence="1">Zinc-ribbon domain-containing protein</fullName>
    </recommendedName>
</protein>
<dbReference type="InterPro" id="IPR011201">
    <property type="entry name" value="Zinc-ribbon_6_bact"/>
</dbReference>
<organism evidence="2 3">
    <name type="scientific">Geovibrio thiophilus</name>
    <dbReference type="NCBI Taxonomy" id="139438"/>
    <lineage>
        <taxon>Bacteria</taxon>
        <taxon>Pseudomonadati</taxon>
        <taxon>Deferribacterota</taxon>
        <taxon>Deferribacteres</taxon>
        <taxon>Deferribacterales</taxon>
        <taxon>Geovibrionaceae</taxon>
        <taxon>Geovibrio</taxon>
    </lineage>
</organism>
<sequence>MKRFHCSCGSEIFFDNTKCINCGQDVGFDPATLRMFTLQEVKGGLVTEAGEADTRFRLCKHRAEEVLACNWLITEDDPHAECQSCRLTRVIPHQSIPKNVKRWRILEDAKRRMIYNLLNNRLTFETREEDPEKGLVFDFLEDRRSNPLVAEEHIYTGHSSGVITVNAAEADPEYRVAVREEMNERYRTNLGHFRHEIGHYYWMRLVQNTRWEPEFTTIFGNPYWDYDIALKNYYENGPRTDWQEYHISAYAGMHPLEDWAETWAHYLHMNDTLETAVSFNIIKLEFRRDNFRQIFAKWMELTVAMNALNRSVGKFDAYPFVIKHMVYRKLEFIRRVVMDARESSAPAVFSACGSSRSCD</sequence>
<dbReference type="InterPro" id="IPR031321">
    <property type="entry name" value="UCP012641"/>
</dbReference>
<keyword evidence="3" id="KW-1185">Reference proteome</keyword>
<evidence type="ECO:0000313" key="2">
    <source>
        <dbReference type="EMBL" id="QAR32719.1"/>
    </source>
</evidence>
<name>A0A3R5UX89_9BACT</name>
<dbReference type="PIRSF" id="PIRSF012641">
    <property type="entry name" value="UCP012641"/>
    <property type="match status" value="1"/>
</dbReference>
<evidence type="ECO:0000313" key="3">
    <source>
        <dbReference type="Proteomes" id="UP000287502"/>
    </source>
</evidence>
<dbReference type="AlphaFoldDB" id="A0A3R5UX89"/>
<dbReference type="OrthoDB" id="256753at2"/>
<dbReference type="EMBL" id="CP035108">
    <property type="protein sequence ID" value="QAR32719.1"/>
    <property type="molecule type" value="Genomic_DNA"/>
</dbReference>
<dbReference type="Gene3D" id="3.40.390.70">
    <property type="match status" value="1"/>
</dbReference>
<accession>A0A3R5UX89</accession>
<dbReference type="Proteomes" id="UP000287502">
    <property type="component" value="Chromosome"/>
</dbReference>
<dbReference type="RefSeq" id="WP_128466006.1">
    <property type="nucleotide sequence ID" value="NZ_CP035108.1"/>
</dbReference>
<dbReference type="KEGG" id="gtl:EP073_04655"/>
<reference evidence="2 3" key="1">
    <citation type="submission" date="2019-01" db="EMBL/GenBank/DDBJ databases">
        <title>Geovibrio thiophilus DSM 11263, complete genome.</title>
        <authorList>
            <person name="Spring S."/>
            <person name="Bunk B."/>
            <person name="Sproer C."/>
        </authorList>
    </citation>
    <scope>NUCLEOTIDE SEQUENCE [LARGE SCALE GENOMIC DNA]</scope>
    <source>
        <strain evidence="2 3">DSM 11263</strain>
    </source>
</reference>